<sequence length="352" mass="37167">MNRRPISLAVGAAALVACGLAASAGTAVMPSYLAAWLVLVSLPAGALPLLMGLELAGFAAGPMAASLRRLLGLLPIAVVLLVPILLNVGELYGWERSVPPRTGLAAIWFTPAFFTLRSLSYLAVWLWLAETFRRAPIDLSLEDAAARRRRAVLGMVLHAVLGTLAAEDWVESVDPGRASTAFGLLVMTIQAGIAVSAAALIAARSSSGRPVRDNRTAAAFTDPMLVLLACWGFVHVVQYLVVWLANLPEEARWYLDRGGALTRLGTGIALATGILALLVLLPRRVAGRPAALAGIAVLVLALHGAEMFWLVTPGFRGAFRFTWLDGLALVGVVGVAAGLSGRVERVLWRAHP</sequence>
<evidence type="ECO:0000313" key="2">
    <source>
        <dbReference type="EMBL" id="ACL56944.1"/>
    </source>
</evidence>
<feature type="transmembrane region" description="Helical" evidence="1">
    <location>
        <begin position="290"/>
        <end position="311"/>
    </location>
</feature>
<feature type="transmembrane region" description="Helical" evidence="1">
    <location>
        <begin position="150"/>
        <end position="170"/>
    </location>
</feature>
<organism evidence="2 3">
    <name type="scientific">Methylobacterium nodulans (strain LMG 21967 / CNCM I-2342 / ORS 2060)</name>
    <dbReference type="NCBI Taxonomy" id="460265"/>
    <lineage>
        <taxon>Bacteria</taxon>
        <taxon>Pseudomonadati</taxon>
        <taxon>Pseudomonadota</taxon>
        <taxon>Alphaproteobacteria</taxon>
        <taxon>Hyphomicrobiales</taxon>
        <taxon>Methylobacteriaceae</taxon>
        <taxon>Methylobacterium</taxon>
    </lineage>
</organism>
<feature type="transmembrane region" description="Helical" evidence="1">
    <location>
        <begin position="224"/>
        <end position="244"/>
    </location>
</feature>
<dbReference type="KEGG" id="mno:Mnod_1955"/>
<dbReference type="STRING" id="460265.Mnod_1955"/>
<evidence type="ECO:0000313" key="3">
    <source>
        <dbReference type="Proteomes" id="UP000008207"/>
    </source>
</evidence>
<dbReference type="AlphaFoldDB" id="B8IT58"/>
<reference evidence="2 3" key="1">
    <citation type="submission" date="2009-01" db="EMBL/GenBank/DDBJ databases">
        <title>Complete sequence of chromosome of Methylobacterium nodulans ORS 2060.</title>
        <authorList>
            <consortium name="US DOE Joint Genome Institute"/>
            <person name="Lucas S."/>
            <person name="Copeland A."/>
            <person name="Lapidus A."/>
            <person name="Glavina del Rio T."/>
            <person name="Dalin E."/>
            <person name="Tice H."/>
            <person name="Bruce D."/>
            <person name="Goodwin L."/>
            <person name="Pitluck S."/>
            <person name="Sims D."/>
            <person name="Brettin T."/>
            <person name="Detter J.C."/>
            <person name="Han C."/>
            <person name="Larimer F."/>
            <person name="Land M."/>
            <person name="Hauser L."/>
            <person name="Kyrpides N."/>
            <person name="Ivanova N."/>
            <person name="Marx C.J."/>
            <person name="Richardson P."/>
        </authorList>
    </citation>
    <scope>NUCLEOTIDE SEQUENCE [LARGE SCALE GENOMIC DNA]</scope>
    <source>
        <strain evidence="3">LMG 21967 / CNCM I-2342 / ORS 2060</strain>
    </source>
</reference>
<protein>
    <submittedName>
        <fullName evidence="2">Uncharacterized protein</fullName>
    </submittedName>
</protein>
<dbReference type="OrthoDB" id="140980at2"/>
<dbReference type="RefSeq" id="WP_015928633.1">
    <property type="nucleotide sequence ID" value="NC_011894.1"/>
</dbReference>
<evidence type="ECO:0000256" key="1">
    <source>
        <dbReference type="SAM" id="Phobius"/>
    </source>
</evidence>
<accession>B8IT58</accession>
<keyword evidence="3" id="KW-1185">Reference proteome</keyword>
<feature type="transmembrane region" description="Helical" evidence="1">
    <location>
        <begin position="264"/>
        <end position="281"/>
    </location>
</feature>
<feature type="transmembrane region" description="Helical" evidence="1">
    <location>
        <begin position="182"/>
        <end position="203"/>
    </location>
</feature>
<keyword evidence="1" id="KW-1133">Transmembrane helix</keyword>
<gene>
    <name evidence="2" type="ordered locus">Mnod_1955</name>
</gene>
<dbReference type="EMBL" id="CP001349">
    <property type="protein sequence ID" value="ACL56944.1"/>
    <property type="molecule type" value="Genomic_DNA"/>
</dbReference>
<feature type="transmembrane region" description="Helical" evidence="1">
    <location>
        <begin position="33"/>
        <end position="58"/>
    </location>
</feature>
<name>B8IT58_METNO</name>
<dbReference type="HOGENOM" id="CLU_042661_0_0_5"/>
<dbReference type="PANTHER" id="PTHR43044">
    <property type="match status" value="1"/>
</dbReference>
<keyword evidence="1" id="KW-0812">Transmembrane</keyword>
<feature type="transmembrane region" description="Helical" evidence="1">
    <location>
        <begin position="70"/>
        <end position="86"/>
    </location>
</feature>
<dbReference type="PROSITE" id="PS51257">
    <property type="entry name" value="PROKAR_LIPOPROTEIN"/>
    <property type="match status" value="1"/>
</dbReference>
<keyword evidence="1" id="KW-0472">Membrane</keyword>
<proteinExistence type="predicted"/>
<dbReference type="PANTHER" id="PTHR43044:SF1">
    <property type="entry name" value="QUINOL:CYTOCHROME C OXIDOREDUCTASE QUINONE-BINDING SUBUNIT 2"/>
    <property type="match status" value="1"/>
</dbReference>
<feature type="transmembrane region" description="Helical" evidence="1">
    <location>
        <begin position="106"/>
        <end position="129"/>
    </location>
</feature>
<dbReference type="eggNOG" id="COG4531">
    <property type="taxonomic scope" value="Bacteria"/>
</dbReference>
<feature type="transmembrane region" description="Helical" evidence="1">
    <location>
        <begin position="317"/>
        <end position="339"/>
    </location>
</feature>
<dbReference type="Proteomes" id="UP000008207">
    <property type="component" value="Chromosome"/>
</dbReference>